<comment type="similarity">
    <text evidence="6">Belongs to the KhpB RNA-binding protein family.</text>
</comment>
<comment type="subcellular location">
    <subcellularLocation>
        <location evidence="6">Cytoplasm</location>
    </subcellularLocation>
</comment>
<dbReference type="GO" id="GO:0008360">
    <property type="term" value="P:regulation of cell shape"/>
    <property type="evidence" value="ECO:0007669"/>
    <property type="project" value="UniProtKB-KW"/>
</dbReference>
<comment type="caution">
    <text evidence="8">The sequence shown here is derived from an EMBL/GenBank/DDBJ whole genome shotgun (WGS) entry which is preliminary data.</text>
</comment>
<dbReference type="InterPro" id="IPR015946">
    <property type="entry name" value="KH_dom-like_a/b"/>
</dbReference>
<dbReference type="InterPro" id="IPR032782">
    <property type="entry name" value="KhpB_N"/>
</dbReference>
<dbReference type="SMART" id="SM00393">
    <property type="entry name" value="R3H"/>
    <property type="match status" value="1"/>
</dbReference>
<dbReference type="InterPro" id="IPR036867">
    <property type="entry name" value="R3H_dom_sf"/>
</dbReference>
<accession>A0A3D1JHX3</accession>
<dbReference type="Pfam" id="PF14804">
    <property type="entry name" value="Jag_N"/>
    <property type="match status" value="1"/>
</dbReference>
<dbReference type="RefSeq" id="WP_062192733.1">
    <property type="nucleotide sequence ID" value="NZ_DF967965.1"/>
</dbReference>
<dbReference type="AlphaFoldDB" id="A0A3D1JHX3"/>
<dbReference type="CDD" id="cd02414">
    <property type="entry name" value="KH-II_Jag"/>
    <property type="match status" value="1"/>
</dbReference>
<dbReference type="STRING" id="229919.GCA_001050195_01908"/>
<feature type="domain" description="R3H" evidence="7">
    <location>
        <begin position="183"/>
        <end position="249"/>
    </location>
</feature>
<dbReference type="Gene3D" id="3.30.30.80">
    <property type="entry name" value="probable RNA-binding protein from clostridium symbiosum atcc 14940"/>
    <property type="match status" value="1"/>
</dbReference>
<dbReference type="GO" id="GO:0009252">
    <property type="term" value="P:peptidoglycan biosynthetic process"/>
    <property type="evidence" value="ECO:0007669"/>
    <property type="project" value="UniProtKB-UniRule"/>
</dbReference>
<dbReference type="InterPro" id="IPR001374">
    <property type="entry name" value="R3H_dom"/>
</dbReference>
<dbReference type="InterPro" id="IPR038008">
    <property type="entry name" value="Jag_KH"/>
</dbReference>
<reference evidence="8 9" key="1">
    <citation type="journal article" date="2018" name="Nat. Biotechnol.">
        <title>A standardized bacterial taxonomy based on genome phylogeny substantially revises the tree of life.</title>
        <authorList>
            <person name="Parks D.H."/>
            <person name="Chuvochina M."/>
            <person name="Waite D.W."/>
            <person name="Rinke C."/>
            <person name="Skarshewski A."/>
            <person name="Chaumeil P.A."/>
            <person name="Hugenholtz P."/>
        </authorList>
    </citation>
    <scope>NUCLEOTIDE SEQUENCE [LARGE SCALE GENOMIC DNA]</scope>
    <source>
        <strain evidence="8">UBA8781</strain>
    </source>
</reference>
<dbReference type="Proteomes" id="UP000264141">
    <property type="component" value="Unassembled WGS sequence"/>
</dbReference>
<name>A0A3D1JHX3_9CHLR</name>
<dbReference type="InterPro" id="IPR039247">
    <property type="entry name" value="KhpB"/>
</dbReference>
<protein>
    <recommendedName>
        <fullName evidence="6">RNA-binding protein KhpB</fullName>
    </recommendedName>
    <alternativeName>
        <fullName evidence="6">RNA-binding protein EloR</fullName>
    </alternativeName>
</protein>
<evidence type="ECO:0000313" key="8">
    <source>
        <dbReference type="EMBL" id="HCE18083.1"/>
    </source>
</evidence>
<evidence type="ECO:0000256" key="3">
    <source>
        <dbReference type="ARBA" id="ARBA00022960"/>
    </source>
</evidence>
<proteinExistence type="inferred from homology"/>
<evidence type="ECO:0000256" key="6">
    <source>
        <dbReference type="HAMAP-Rule" id="MF_00867"/>
    </source>
</evidence>
<sequence>MSAEKTTLEVIAPTVEEAIQKGLNELNLSEEAVDVEVLDPGTRGLFGLGSRQARVRLTVRSEPEKVMESSLRQTSALFEEEQVALDARDGIPQEDILSTARQTVMELLEKMKIKAQVTATIKPAEEKDDEDTVLVNIEGDDLSILIGRRAETLSALQYITSLIVGKRLNRWIPLMIDVQGYRARRERQLRVLARRMAEQAIHTGRRQVLEPMPANERRVIHLELRDHPQVATESIGEDPNRKVTIFLKK</sequence>
<dbReference type="PROSITE" id="PS51061">
    <property type="entry name" value="R3H"/>
    <property type="match status" value="1"/>
</dbReference>
<comment type="subunit">
    <text evidence="6">Forms a complex with KhpA.</text>
</comment>
<dbReference type="InterPro" id="IPR038247">
    <property type="entry name" value="Jag_N_dom_sf"/>
</dbReference>
<dbReference type="NCBIfam" id="NF041568">
    <property type="entry name" value="Jag_EloR"/>
    <property type="match status" value="1"/>
</dbReference>
<evidence type="ECO:0000256" key="5">
    <source>
        <dbReference type="ARBA" id="ARBA00023316"/>
    </source>
</evidence>
<organism evidence="8 9">
    <name type="scientific">Anaerolinea thermolimosa</name>
    <dbReference type="NCBI Taxonomy" id="229919"/>
    <lineage>
        <taxon>Bacteria</taxon>
        <taxon>Bacillati</taxon>
        <taxon>Chloroflexota</taxon>
        <taxon>Anaerolineae</taxon>
        <taxon>Anaerolineales</taxon>
        <taxon>Anaerolineaceae</taxon>
        <taxon>Anaerolinea</taxon>
    </lineage>
</organism>
<comment type="function">
    <text evidence="6">A probable RNA chaperone. Forms a complex with KhpA which binds to cellular RNA and controls its expression. Plays a role in peptidoglycan (PG) homeostasis and cell length regulation.</text>
</comment>
<keyword evidence="2 6" id="KW-0694">RNA-binding</keyword>
<evidence type="ECO:0000256" key="4">
    <source>
        <dbReference type="ARBA" id="ARBA00023186"/>
    </source>
</evidence>
<dbReference type="CDD" id="cd02644">
    <property type="entry name" value="R3H_jag"/>
    <property type="match status" value="1"/>
</dbReference>
<keyword evidence="1 6" id="KW-0963">Cytoplasm</keyword>
<dbReference type="GO" id="GO:0071555">
    <property type="term" value="P:cell wall organization"/>
    <property type="evidence" value="ECO:0007669"/>
    <property type="project" value="UniProtKB-KW"/>
</dbReference>
<dbReference type="OrthoDB" id="9794483at2"/>
<dbReference type="Gene3D" id="3.30.300.20">
    <property type="match status" value="1"/>
</dbReference>
<evidence type="ECO:0000259" key="7">
    <source>
        <dbReference type="PROSITE" id="PS51061"/>
    </source>
</evidence>
<dbReference type="InterPro" id="IPR034079">
    <property type="entry name" value="R3H_KhpB"/>
</dbReference>
<evidence type="ECO:0000313" key="9">
    <source>
        <dbReference type="Proteomes" id="UP000264141"/>
    </source>
</evidence>
<gene>
    <name evidence="6" type="primary">khpB</name>
    <name evidence="6" type="synonym">eloR</name>
    <name evidence="8" type="ORF">DEQ80_09505</name>
</gene>
<dbReference type="Pfam" id="PF13083">
    <property type="entry name" value="KH_KhpA-B"/>
    <property type="match status" value="1"/>
</dbReference>
<dbReference type="PANTHER" id="PTHR35800">
    <property type="entry name" value="PROTEIN JAG"/>
    <property type="match status" value="1"/>
</dbReference>
<keyword evidence="5 6" id="KW-0961">Cell wall biogenesis/degradation</keyword>
<dbReference type="Pfam" id="PF01424">
    <property type="entry name" value="R3H"/>
    <property type="match status" value="1"/>
</dbReference>
<dbReference type="PANTHER" id="PTHR35800:SF1">
    <property type="entry name" value="RNA-BINDING PROTEIN KHPB"/>
    <property type="match status" value="1"/>
</dbReference>
<comment type="caution">
    <text evidence="6">Lacks conserved residue(s) required for the propagation of feature annotation.</text>
</comment>
<dbReference type="HAMAP" id="MF_00867">
    <property type="entry name" value="KhpB"/>
    <property type="match status" value="1"/>
</dbReference>
<dbReference type="Gene3D" id="3.30.1370.50">
    <property type="entry name" value="R3H-like domain"/>
    <property type="match status" value="1"/>
</dbReference>
<dbReference type="GO" id="GO:0003723">
    <property type="term" value="F:RNA binding"/>
    <property type="evidence" value="ECO:0007669"/>
    <property type="project" value="UniProtKB-UniRule"/>
</dbReference>
<dbReference type="EMBL" id="DPBP01000037">
    <property type="protein sequence ID" value="HCE18083.1"/>
    <property type="molecule type" value="Genomic_DNA"/>
</dbReference>
<comment type="domain">
    <text evidence="6">Has an N-terminal Jag-N domain and 2 RNA-binding domains (KH and R3H).</text>
</comment>
<dbReference type="GO" id="GO:0005737">
    <property type="term" value="C:cytoplasm"/>
    <property type="evidence" value="ECO:0007669"/>
    <property type="project" value="UniProtKB-SubCell"/>
</dbReference>
<evidence type="ECO:0000256" key="1">
    <source>
        <dbReference type="ARBA" id="ARBA00022490"/>
    </source>
</evidence>
<dbReference type="SMART" id="SM01245">
    <property type="entry name" value="Jag_N"/>
    <property type="match status" value="1"/>
</dbReference>
<keyword evidence="4 6" id="KW-0143">Chaperone</keyword>
<keyword evidence="3 6" id="KW-0133">Cell shape</keyword>
<evidence type="ECO:0000256" key="2">
    <source>
        <dbReference type="ARBA" id="ARBA00022884"/>
    </source>
</evidence>
<dbReference type="SUPFAM" id="SSF82708">
    <property type="entry name" value="R3H domain"/>
    <property type="match status" value="1"/>
</dbReference>